<feature type="compositionally biased region" description="Polar residues" evidence="1">
    <location>
        <begin position="1"/>
        <end position="31"/>
    </location>
</feature>
<feature type="compositionally biased region" description="Basic residues" evidence="1">
    <location>
        <begin position="45"/>
        <end position="59"/>
    </location>
</feature>
<feature type="region of interest" description="Disordered" evidence="1">
    <location>
        <begin position="1"/>
        <end position="61"/>
    </location>
</feature>
<dbReference type="Proteomes" id="UP000789390">
    <property type="component" value="Unassembled WGS sequence"/>
</dbReference>
<sequence>MRSTGSSNDPVGTSTYTSPGVGINVNSSTMERSGGGSVGSGGGRSRLHHKRRPGHRRNTQHSVATVEPICDMRKIVNGVVTVDQDKLKKLVQTDPIDLHYAVEDEPFARFDSVTYYTLQ</sequence>
<gene>
    <name evidence="2" type="ORF">DGAL_LOCUS11880</name>
</gene>
<evidence type="ECO:0000313" key="3">
    <source>
        <dbReference type="Proteomes" id="UP000789390"/>
    </source>
</evidence>
<dbReference type="EMBL" id="CAKKLH010000284">
    <property type="protein sequence ID" value="CAH0108491.1"/>
    <property type="molecule type" value="Genomic_DNA"/>
</dbReference>
<accession>A0A8J2RXA2</accession>
<organism evidence="2 3">
    <name type="scientific">Daphnia galeata</name>
    <dbReference type="NCBI Taxonomy" id="27404"/>
    <lineage>
        <taxon>Eukaryota</taxon>
        <taxon>Metazoa</taxon>
        <taxon>Ecdysozoa</taxon>
        <taxon>Arthropoda</taxon>
        <taxon>Crustacea</taxon>
        <taxon>Branchiopoda</taxon>
        <taxon>Diplostraca</taxon>
        <taxon>Cladocera</taxon>
        <taxon>Anomopoda</taxon>
        <taxon>Daphniidae</taxon>
        <taxon>Daphnia</taxon>
    </lineage>
</organism>
<proteinExistence type="predicted"/>
<keyword evidence="3" id="KW-1185">Reference proteome</keyword>
<evidence type="ECO:0000313" key="2">
    <source>
        <dbReference type="EMBL" id="CAH0108491.1"/>
    </source>
</evidence>
<feature type="compositionally biased region" description="Gly residues" evidence="1">
    <location>
        <begin position="33"/>
        <end position="44"/>
    </location>
</feature>
<comment type="caution">
    <text evidence="2">The sequence shown here is derived from an EMBL/GenBank/DDBJ whole genome shotgun (WGS) entry which is preliminary data.</text>
</comment>
<dbReference type="AlphaFoldDB" id="A0A8J2RXA2"/>
<reference evidence="2" key="1">
    <citation type="submission" date="2021-11" db="EMBL/GenBank/DDBJ databases">
        <authorList>
            <person name="Schell T."/>
        </authorList>
    </citation>
    <scope>NUCLEOTIDE SEQUENCE</scope>
    <source>
        <strain evidence="2">M5</strain>
    </source>
</reference>
<protein>
    <submittedName>
        <fullName evidence="2">Uncharacterized protein</fullName>
    </submittedName>
</protein>
<evidence type="ECO:0000256" key="1">
    <source>
        <dbReference type="SAM" id="MobiDB-lite"/>
    </source>
</evidence>
<name>A0A8J2RXA2_9CRUS</name>